<comment type="caution">
    <text evidence="1">The sequence shown here is derived from an EMBL/GenBank/DDBJ whole genome shotgun (WGS) entry which is preliminary data.</text>
</comment>
<organism evidence="1 2">
    <name type="scientific">Planktosalinus lacus</name>
    <dbReference type="NCBI Taxonomy" id="1526573"/>
    <lineage>
        <taxon>Bacteria</taxon>
        <taxon>Pseudomonadati</taxon>
        <taxon>Bacteroidota</taxon>
        <taxon>Flavobacteriia</taxon>
        <taxon>Flavobacteriales</taxon>
        <taxon>Flavobacteriaceae</taxon>
        <taxon>Planktosalinus</taxon>
    </lineage>
</organism>
<reference evidence="1" key="2">
    <citation type="submission" date="2020-09" db="EMBL/GenBank/DDBJ databases">
        <authorList>
            <person name="Sun Q."/>
            <person name="Zhou Y."/>
        </authorList>
    </citation>
    <scope>NUCLEOTIDE SEQUENCE</scope>
    <source>
        <strain evidence="1">CGMCC 1.12924</strain>
    </source>
</reference>
<dbReference type="Gene3D" id="3.10.129.10">
    <property type="entry name" value="Hotdog Thioesterase"/>
    <property type="match status" value="1"/>
</dbReference>
<dbReference type="AlphaFoldDB" id="A0A8J2V3L8"/>
<name>A0A8J2V3L8_9FLAO</name>
<dbReference type="Pfam" id="PF22817">
    <property type="entry name" value="ApeP-like"/>
    <property type="match status" value="1"/>
</dbReference>
<dbReference type="SUPFAM" id="SSF54637">
    <property type="entry name" value="Thioesterase/thiol ester dehydrase-isomerase"/>
    <property type="match status" value="1"/>
</dbReference>
<evidence type="ECO:0000313" key="1">
    <source>
        <dbReference type="EMBL" id="GGD80810.1"/>
    </source>
</evidence>
<keyword evidence="2" id="KW-1185">Reference proteome</keyword>
<dbReference type="InterPro" id="IPR016776">
    <property type="entry name" value="ApeP-like_dehydratase"/>
</dbReference>
<evidence type="ECO:0000313" key="2">
    <source>
        <dbReference type="Proteomes" id="UP000652231"/>
    </source>
</evidence>
<proteinExistence type="predicted"/>
<protein>
    <submittedName>
        <fullName evidence="1">Flexirubin biosynthesis protein</fullName>
    </submittedName>
</protein>
<dbReference type="InterPro" id="IPR029069">
    <property type="entry name" value="HotDog_dom_sf"/>
</dbReference>
<gene>
    <name evidence="1" type="primary">darC2</name>
    <name evidence="1" type="ORF">GCM10011312_01370</name>
</gene>
<dbReference type="RefSeq" id="WP_188438465.1">
    <property type="nucleotide sequence ID" value="NZ_BMGK01000001.1"/>
</dbReference>
<dbReference type="Proteomes" id="UP000652231">
    <property type="component" value="Unassembled WGS sequence"/>
</dbReference>
<accession>A0A8J2V3L8</accession>
<sequence length="152" mass="17197">MQTQTIDIKKYLPHRAPMLMVDDILSINDHEVVTSFKITKGNLFLKSNIFVESGLIENAAQTCSAIVAQPLFTSTKRFLKKDLKVLGFISAIKNLKVHQLPKTGGLLHTKAVLGSRYDTDDYALCTMFCTTFQKKNLLFEAEINLFIQEEKL</sequence>
<dbReference type="EMBL" id="BMGK01000001">
    <property type="protein sequence ID" value="GGD80810.1"/>
    <property type="molecule type" value="Genomic_DNA"/>
</dbReference>
<reference evidence="1" key="1">
    <citation type="journal article" date="2014" name="Int. J. Syst. Evol. Microbiol.">
        <title>Complete genome sequence of Corynebacterium casei LMG S-19264T (=DSM 44701T), isolated from a smear-ripened cheese.</title>
        <authorList>
            <consortium name="US DOE Joint Genome Institute (JGI-PGF)"/>
            <person name="Walter F."/>
            <person name="Albersmeier A."/>
            <person name="Kalinowski J."/>
            <person name="Ruckert C."/>
        </authorList>
    </citation>
    <scope>NUCLEOTIDE SEQUENCE</scope>
    <source>
        <strain evidence="1">CGMCC 1.12924</strain>
    </source>
</reference>